<name>A0A4V2JW03_9MICR</name>
<gene>
    <name evidence="2" type="ORF">CWI36_0577p0010</name>
</gene>
<dbReference type="VEuPathDB" id="MicrosporidiaDB:CWI36_0577p0010"/>
<reference evidence="2 3" key="1">
    <citation type="submission" date="2017-12" db="EMBL/GenBank/DDBJ databases">
        <authorList>
            <person name="Pombert J.-F."/>
            <person name="Haag K.L."/>
            <person name="Ebert D."/>
        </authorList>
    </citation>
    <scope>NUCLEOTIDE SEQUENCE [LARGE SCALE GENOMIC DNA]</scope>
    <source>
        <strain evidence="2">BE-OM-2</strain>
    </source>
</reference>
<keyword evidence="3" id="KW-1185">Reference proteome</keyword>
<organism evidence="2 3">
    <name type="scientific">Hamiltosporidium magnivora</name>
    <dbReference type="NCBI Taxonomy" id="148818"/>
    <lineage>
        <taxon>Eukaryota</taxon>
        <taxon>Fungi</taxon>
        <taxon>Fungi incertae sedis</taxon>
        <taxon>Microsporidia</taxon>
        <taxon>Dubosqiidae</taxon>
        <taxon>Hamiltosporidium</taxon>
    </lineage>
</organism>
<dbReference type="Proteomes" id="UP000291404">
    <property type="component" value="Unassembled WGS sequence"/>
</dbReference>
<evidence type="ECO:0000256" key="1">
    <source>
        <dbReference type="SAM" id="SignalP"/>
    </source>
</evidence>
<comment type="caution">
    <text evidence="2">The sequence shown here is derived from an EMBL/GenBank/DDBJ whole genome shotgun (WGS) entry which is preliminary data.</text>
</comment>
<dbReference type="VEuPathDB" id="MicrosporidiaDB:CWI39_0199p0020"/>
<sequence length="455" mass="54828">MHIKMNLYRRNMFFFCFFKAFCLCANNSNEKYNIDEYREYFMKKSLDLFNEETKQLENLYNIIESTDLIFYDAHLEFAVESLSTFFYSKISKKYKMDIFRRVLKTNFETETIKFKAFKLKQLEKNTYYIHSIKVSDCKNTNNRSRRNFTILNENIFKAFLTNFFKMYKCIRKISKFYDSNGYSNKSKKIPVKFQPNNSYLLPYLYNVSCVNIISEVENIDLNLEKTKMIGMFELKFGKHSYFLHGYYNLYMIDTNMSESYEDLYVSKISKKNMISLYSISFYNLMSLDYYETVILPAKRAYGYETLIKCIKFEYFHTKNSIDDVSKFMILFTDSQITFEFNFNWFAPYEIFKNYTPAIPIYIHTKLGESLHLYIIELKRCTDKDFFEILNVIDFPSRYGLLSTKNNEEPNENFTLKNIIDYLKEGVEKYRSGCELDIEREFLYLKLSRFDWKTGG</sequence>
<evidence type="ECO:0000313" key="2">
    <source>
        <dbReference type="EMBL" id="TBU05792.1"/>
    </source>
</evidence>
<evidence type="ECO:0000313" key="3">
    <source>
        <dbReference type="Proteomes" id="UP000291404"/>
    </source>
</evidence>
<feature type="chain" id="PRO_5020216367" evidence="1">
    <location>
        <begin position="25"/>
        <end position="455"/>
    </location>
</feature>
<dbReference type="AlphaFoldDB" id="A0A4V2JW03"/>
<keyword evidence="1" id="KW-0732">Signal</keyword>
<protein>
    <submittedName>
        <fullName evidence="2">Uncharacterized protein</fullName>
    </submittedName>
</protein>
<dbReference type="EMBL" id="PITI01000577">
    <property type="protein sequence ID" value="TBU05792.1"/>
    <property type="molecule type" value="Genomic_DNA"/>
</dbReference>
<feature type="signal peptide" evidence="1">
    <location>
        <begin position="1"/>
        <end position="24"/>
    </location>
</feature>
<accession>A0A4V2JW03</accession>
<proteinExistence type="predicted"/>